<dbReference type="InterPro" id="IPR029044">
    <property type="entry name" value="Nucleotide-diphossugar_trans"/>
</dbReference>
<keyword evidence="1" id="KW-0808">Transferase</keyword>
<evidence type="ECO:0000313" key="2">
    <source>
        <dbReference type="Proteomes" id="UP000322080"/>
    </source>
</evidence>
<dbReference type="GO" id="GO:0016740">
    <property type="term" value="F:transferase activity"/>
    <property type="evidence" value="ECO:0007669"/>
    <property type="project" value="UniProtKB-KW"/>
</dbReference>
<dbReference type="PANTHER" id="PTHR36529:SF1">
    <property type="entry name" value="GLYCOSYLTRANSFERASE"/>
    <property type="match status" value="1"/>
</dbReference>
<comment type="caution">
    <text evidence="1">The sequence shown here is derived from an EMBL/GenBank/DDBJ whole genome shotgun (WGS) entry which is preliminary data.</text>
</comment>
<dbReference type="Proteomes" id="UP000322080">
    <property type="component" value="Unassembled WGS sequence"/>
</dbReference>
<dbReference type="Pfam" id="PF09837">
    <property type="entry name" value="DUF2064"/>
    <property type="match status" value="1"/>
</dbReference>
<dbReference type="InterPro" id="IPR018641">
    <property type="entry name" value="Trfase_1_rSAM/seldom-assoc"/>
</dbReference>
<dbReference type="PANTHER" id="PTHR36529">
    <property type="entry name" value="SLL1095 PROTEIN"/>
    <property type="match status" value="1"/>
</dbReference>
<dbReference type="Gene3D" id="3.90.550.10">
    <property type="entry name" value="Spore Coat Polysaccharide Biosynthesis Protein SpsA, Chain A"/>
    <property type="match status" value="1"/>
</dbReference>
<dbReference type="EMBL" id="VSIY01000015">
    <property type="protein sequence ID" value="TYB77617.1"/>
    <property type="molecule type" value="Genomic_DNA"/>
</dbReference>
<evidence type="ECO:0000313" key="1">
    <source>
        <dbReference type="EMBL" id="TYB77617.1"/>
    </source>
</evidence>
<organism evidence="1 2">
    <name type="scientific">Maritimibacter fusiformis</name>
    <dbReference type="NCBI Taxonomy" id="2603819"/>
    <lineage>
        <taxon>Bacteria</taxon>
        <taxon>Pseudomonadati</taxon>
        <taxon>Pseudomonadota</taxon>
        <taxon>Alphaproteobacteria</taxon>
        <taxon>Rhodobacterales</taxon>
        <taxon>Roseobacteraceae</taxon>
        <taxon>Maritimibacter</taxon>
    </lineage>
</organism>
<dbReference type="RefSeq" id="WP_148379553.1">
    <property type="nucleotide sequence ID" value="NZ_VSIY01000015.1"/>
</dbReference>
<name>A0A5D0R817_9RHOB</name>
<sequence length="195" mass="20676">MDRPRPRLVIMVKEPRPGRVKTRLGQDIGYVRAAWWMRHRLRTLARGVTSPGWDTILAVAPDTALNSPMLPDLARIGQGPGDLGDRMGRLFRGLPPGPVLIIGADIPAITRAHVAAGFAALGDHPAVIGPASDGGFWAIGLKRSAAVPAGLFAGVRWSSPHAMADTLATLPFSRVARLPVLNDVDVASDLPAVGR</sequence>
<dbReference type="AlphaFoldDB" id="A0A5D0R817"/>
<proteinExistence type="predicted"/>
<accession>A0A5D0R817</accession>
<dbReference type="SUPFAM" id="SSF53448">
    <property type="entry name" value="Nucleotide-diphospho-sugar transferases"/>
    <property type="match status" value="1"/>
</dbReference>
<reference evidence="1 2" key="1">
    <citation type="submission" date="2019-08" db="EMBL/GenBank/DDBJ databases">
        <title>Identification of a novel species of the genus Boseongicola.</title>
        <authorList>
            <person name="Zhang X.-Q."/>
        </authorList>
    </citation>
    <scope>NUCLEOTIDE SEQUENCE [LARGE SCALE GENOMIC DNA]</scope>
    <source>
        <strain evidence="1 2">HY14</strain>
    </source>
</reference>
<keyword evidence="2" id="KW-1185">Reference proteome</keyword>
<gene>
    <name evidence="1" type="ORF">FVF75_15250</name>
</gene>
<protein>
    <submittedName>
        <fullName evidence="1">Glycosyltransferase</fullName>
    </submittedName>
</protein>